<accession>A0A8X6GJ71</accession>
<keyword evidence="2" id="KW-1185">Reference proteome</keyword>
<dbReference type="OrthoDB" id="10065579at2759"/>
<dbReference type="AlphaFoldDB" id="A0A8X6GJ71"/>
<evidence type="ECO:0000313" key="1">
    <source>
        <dbReference type="EMBL" id="GFR04938.1"/>
    </source>
</evidence>
<proteinExistence type="predicted"/>
<name>A0A8X6GJ71_TRICU</name>
<gene>
    <name evidence="1" type="ORF">TNCT_583161</name>
</gene>
<comment type="caution">
    <text evidence="1">The sequence shown here is derived from an EMBL/GenBank/DDBJ whole genome shotgun (WGS) entry which is preliminary data.</text>
</comment>
<sequence length="69" mass="7551">MGVATLLQLPYSPDMTSVDFFLFPKVKRNLTGTQYGSKGGTCSPFFARRGCKDTSEQSVALLQQLPTCD</sequence>
<dbReference type="GO" id="GO:0003676">
    <property type="term" value="F:nucleic acid binding"/>
    <property type="evidence" value="ECO:0007669"/>
    <property type="project" value="InterPro"/>
</dbReference>
<dbReference type="EMBL" id="BMAO01025794">
    <property type="protein sequence ID" value="GFR04938.1"/>
    <property type="molecule type" value="Genomic_DNA"/>
</dbReference>
<dbReference type="InterPro" id="IPR036397">
    <property type="entry name" value="RNaseH_sf"/>
</dbReference>
<evidence type="ECO:0000313" key="2">
    <source>
        <dbReference type="Proteomes" id="UP000887116"/>
    </source>
</evidence>
<dbReference type="Gene3D" id="3.30.420.10">
    <property type="entry name" value="Ribonuclease H-like superfamily/Ribonuclease H"/>
    <property type="match status" value="1"/>
</dbReference>
<dbReference type="Proteomes" id="UP000887116">
    <property type="component" value="Unassembled WGS sequence"/>
</dbReference>
<protein>
    <submittedName>
        <fullName evidence="1">Uncharacterized protein</fullName>
    </submittedName>
</protein>
<reference evidence="1" key="1">
    <citation type="submission" date="2020-07" db="EMBL/GenBank/DDBJ databases">
        <title>Multicomponent nature underlies the extraordinary mechanical properties of spider dragline silk.</title>
        <authorList>
            <person name="Kono N."/>
            <person name="Nakamura H."/>
            <person name="Mori M."/>
            <person name="Yoshida Y."/>
            <person name="Ohtoshi R."/>
            <person name="Malay A.D."/>
            <person name="Moran D.A.P."/>
            <person name="Tomita M."/>
            <person name="Numata K."/>
            <person name="Arakawa K."/>
        </authorList>
    </citation>
    <scope>NUCLEOTIDE SEQUENCE</scope>
</reference>
<organism evidence="1 2">
    <name type="scientific">Trichonephila clavata</name>
    <name type="common">Joro spider</name>
    <name type="synonym">Nephila clavata</name>
    <dbReference type="NCBI Taxonomy" id="2740835"/>
    <lineage>
        <taxon>Eukaryota</taxon>
        <taxon>Metazoa</taxon>
        <taxon>Ecdysozoa</taxon>
        <taxon>Arthropoda</taxon>
        <taxon>Chelicerata</taxon>
        <taxon>Arachnida</taxon>
        <taxon>Araneae</taxon>
        <taxon>Araneomorphae</taxon>
        <taxon>Entelegynae</taxon>
        <taxon>Araneoidea</taxon>
        <taxon>Nephilidae</taxon>
        <taxon>Trichonephila</taxon>
    </lineage>
</organism>